<accession>A0A1J5S8P1</accession>
<reference evidence="1" key="1">
    <citation type="submission" date="2016-10" db="EMBL/GenBank/DDBJ databases">
        <title>Sequence of Gallionella enrichment culture.</title>
        <authorList>
            <person name="Poehlein A."/>
            <person name="Muehling M."/>
            <person name="Daniel R."/>
        </authorList>
    </citation>
    <scope>NUCLEOTIDE SEQUENCE</scope>
</reference>
<comment type="caution">
    <text evidence="1">The sequence shown here is derived from an EMBL/GenBank/DDBJ whole genome shotgun (WGS) entry which is preliminary data.</text>
</comment>
<evidence type="ECO:0008006" key="2">
    <source>
        <dbReference type="Google" id="ProtNLM"/>
    </source>
</evidence>
<dbReference type="EMBL" id="MLJW01000057">
    <property type="protein sequence ID" value="OIR04498.1"/>
    <property type="molecule type" value="Genomic_DNA"/>
</dbReference>
<organism evidence="1">
    <name type="scientific">mine drainage metagenome</name>
    <dbReference type="NCBI Taxonomy" id="410659"/>
    <lineage>
        <taxon>unclassified sequences</taxon>
        <taxon>metagenomes</taxon>
        <taxon>ecological metagenomes</taxon>
    </lineage>
</organism>
<protein>
    <recommendedName>
        <fullName evidence="2">HNH endonuclease</fullName>
    </recommendedName>
</protein>
<gene>
    <name evidence="1" type="ORF">GALL_134320</name>
</gene>
<proteinExistence type="predicted"/>
<dbReference type="AlphaFoldDB" id="A0A1J5S8P1"/>
<sequence>MTQNQYGLSRTIDALTKRAVRQRCGFGCVNCGCAVYQYEHLDPTFADAKSHDSDCIVLLCGGCHDRVTRKLLSKETIKLKSKNPKCLEQGFSFGPFDLGVIEPEIIFGTLKCKAVLSLIRILGDDIFSIKPPESNGSPFLISAKLSDRDGNEILRIEDNEWITNSDNWDVEVVGTNITIRRELGDILLSLRSEPPSRLVIEKLEMSYRGTKISANENKSIKISKQTGQQLDAGGIRIEGCQVGIDIVETGLTIGTGGGRVMIESMTISQTRPNPITSRLSKLYPQLSLPPFKLNHLRKIINQWGK</sequence>
<name>A0A1J5S8P1_9ZZZZ</name>
<evidence type="ECO:0000313" key="1">
    <source>
        <dbReference type="EMBL" id="OIR04498.1"/>
    </source>
</evidence>